<dbReference type="KEGG" id="vg:18990041"/>
<organism evidence="1 2">
    <name type="scientific">Mycobacterium phage DS6A</name>
    <dbReference type="NCBI Taxonomy" id="45764"/>
    <lineage>
        <taxon>Viruses</taxon>
        <taxon>Duplodnaviria</taxon>
        <taxon>Heunggongvirae</taxon>
        <taxon>Uroviricota</taxon>
        <taxon>Caudoviricetes</taxon>
        <taxon>Hnatkovirus</taxon>
        <taxon>Hnatkovirus DS6A</taxon>
    </lineage>
</organism>
<evidence type="ECO:0000313" key="2">
    <source>
        <dbReference type="Proteomes" id="UP000005857"/>
    </source>
</evidence>
<dbReference type="RefSeq" id="YP_009018731.1">
    <property type="nucleotide sequence ID" value="NC_023744.1"/>
</dbReference>
<protein>
    <submittedName>
        <fullName evidence="1">Uncharacterized protein</fullName>
    </submittedName>
</protein>
<dbReference type="Proteomes" id="UP000005857">
    <property type="component" value="Segment"/>
</dbReference>
<keyword evidence="2" id="KW-1185">Reference proteome</keyword>
<dbReference type="EMBL" id="JN698994">
    <property type="protein sequence ID" value="AER47597.1"/>
    <property type="molecule type" value="Genomic_DNA"/>
</dbReference>
<reference evidence="1 2" key="1">
    <citation type="journal article" date="2012" name="J. Virol.">
        <title>Complete Genome Sequences of 138 Mycobacteriophages.</title>
        <authorList>
            <consortium name="the Science Education Alliance Phage Hunters Advancing Genomics and Evolutionary Science Program"/>
            <consortium name="the KwaZulu-Natal Research Institute for Tuberculosis and HIV Mycobacterial Genetics Course Students"/>
            <consortium name="the Phage Hunters Integrating Research and Education Program"/>
            <person name="Hatfull G.F."/>
        </authorList>
    </citation>
    <scope>NUCLEOTIDE SEQUENCE [LARGE SCALE GENOMIC DNA]</scope>
</reference>
<evidence type="ECO:0000313" key="1">
    <source>
        <dbReference type="EMBL" id="AER47597.1"/>
    </source>
</evidence>
<accession>G8I4F3</accession>
<proteinExistence type="predicted"/>
<name>G8I4F3_9CAUD</name>
<sequence length="113" mass="11901">MQLYAVDVAPEFGAWVAGLRRLRVQQVVDVRPPLPAEAEVAPRLARALGVSGISYRRAPWAESAELAAEAGVLRSAVVGADVQLLARVAARGVDVVNVGCVTGALDWLEGVSR</sequence>
<gene>
    <name evidence="1" type="primary">43</name>
    <name evidence="1" type="ORF">DS6A_43</name>
</gene>
<dbReference type="GeneID" id="18990041"/>